<dbReference type="EMBL" id="SGJP01000010">
    <property type="protein sequence ID" value="NFA59932.1"/>
    <property type="molecule type" value="Genomic_DNA"/>
</dbReference>
<dbReference type="Proteomes" id="UP000473089">
    <property type="component" value="Unassembled WGS sequence"/>
</dbReference>
<comment type="caution">
    <text evidence="1">The sequence shown here is derived from an EMBL/GenBank/DDBJ whole genome shotgun (WGS) entry which is preliminary data.</text>
</comment>
<proteinExistence type="predicted"/>
<sequence>MKVMARKGRKRRIEKTVNNMLDSVEKGFKKVSKEMKKK</sequence>
<name>A0A6M0SZD5_CLOBO</name>
<gene>
    <name evidence="1" type="ORF">EXM42_05875</name>
</gene>
<evidence type="ECO:0000313" key="2">
    <source>
        <dbReference type="Proteomes" id="UP000473089"/>
    </source>
</evidence>
<dbReference type="AlphaFoldDB" id="A0A6M0SZD5"/>
<reference evidence="1 2" key="1">
    <citation type="submission" date="2019-02" db="EMBL/GenBank/DDBJ databases">
        <title>Genome sequencing of Clostridium botulinum clinical isolates.</title>
        <authorList>
            <person name="Brunt J."/>
            <person name="Van Vliet A.H.M."/>
            <person name="Stringer S.C."/>
            <person name="Grant K.A."/>
            <person name="Carter A.C."/>
            <person name="Peck M.W."/>
        </authorList>
    </citation>
    <scope>NUCLEOTIDE SEQUENCE [LARGE SCALE GENOMIC DNA]</scope>
    <source>
        <strain evidence="1 2">R1125/03</strain>
    </source>
</reference>
<evidence type="ECO:0000313" key="1">
    <source>
        <dbReference type="EMBL" id="NFA59932.1"/>
    </source>
</evidence>
<protein>
    <submittedName>
        <fullName evidence="1">Uncharacterized protein</fullName>
    </submittedName>
</protein>
<organism evidence="1 2">
    <name type="scientific">Clostridium botulinum</name>
    <dbReference type="NCBI Taxonomy" id="1491"/>
    <lineage>
        <taxon>Bacteria</taxon>
        <taxon>Bacillati</taxon>
        <taxon>Bacillota</taxon>
        <taxon>Clostridia</taxon>
        <taxon>Eubacteriales</taxon>
        <taxon>Clostridiaceae</taxon>
        <taxon>Clostridium</taxon>
    </lineage>
</organism>
<accession>A0A6M0SZD5</accession>